<dbReference type="GO" id="GO:0003824">
    <property type="term" value="F:catalytic activity"/>
    <property type="evidence" value="ECO:0007669"/>
    <property type="project" value="InterPro"/>
</dbReference>
<feature type="compositionally biased region" description="Gly residues" evidence="1">
    <location>
        <begin position="202"/>
        <end position="212"/>
    </location>
</feature>
<protein>
    <submittedName>
        <fullName evidence="3">Amidase, putative</fullName>
    </submittedName>
</protein>
<evidence type="ECO:0000313" key="3">
    <source>
        <dbReference type="EMBL" id="AFD25535.1"/>
    </source>
</evidence>
<dbReference type="PANTHER" id="PTHR11895:SF151">
    <property type="entry name" value="GLUTAMYL-TRNA(GLN) AMIDOTRANSFERASE SUBUNIT A"/>
    <property type="match status" value="1"/>
</dbReference>
<dbReference type="EMBL" id="CP002191">
    <property type="protein sequence ID" value="AFD25535.1"/>
    <property type="molecule type" value="Genomic_DNA"/>
</dbReference>
<dbReference type="Pfam" id="PF01425">
    <property type="entry name" value="Amidase"/>
    <property type="match status" value="1"/>
</dbReference>
<proteinExistence type="predicted"/>
<dbReference type="KEGG" id="dgo:DGo_CA1608"/>
<accession>H8GV18</accession>
<evidence type="ECO:0000313" key="4">
    <source>
        <dbReference type="Proteomes" id="UP000007575"/>
    </source>
</evidence>
<feature type="region of interest" description="Disordered" evidence="1">
    <location>
        <begin position="263"/>
        <end position="314"/>
    </location>
</feature>
<evidence type="ECO:0000259" key="2">
    <source>
        <dbReference type="Pfam" id="PF01425"/>
    </source>
</evidence>
<feature type="compositionally biased region" description="Gly residues" evidence="1">
    <location>
        <begin position="265"/>
        <end position="275"/>
    </location>
</feature>
<name>H8GV18_DEIGI</name>
<dbReference type="InterPro" id="IPR036928">
    <property type="entry name" value="AS_sf"/>
</dbReference>
<dbReference type="HOGENOM" id="CLU_009600_0_3_0"/>
<dbReference type="AlphaFoldDB" id="H8GV18"/>
<sequence length="375" mass="38794">MPTEPLRGTPGGPLDGLTFSVKDLYGVPGWPLRASTRAPVPPVGESVLVRRLLELGATALGKTHLHEIALGITGGGRVRRHRAPGPGGPRAGRQQQRRGRQRGAGAGRLRAGHRHRGQRPRAGGVVRCGGLQADQGPPRLEHRGRAPPLGDLRPRRAAGARRGDRGARARGPERRDGHPPGLGGRARRRVAAGGLDRRGGARGRGGLRGRAGGARRPPLPRRAARDARRLLAHRAQRGRAGPRPGLAGEGPRLPALHAHVAAAGSGAGGGGGRGGLRPARRLPRGAGRPAGAVRRAAGPAVPTPPPLAGQDEVEVGSGTMPLRRAVLRLTTPFSLLGAPTLALPTAAPWIGAQLVGRHGDDARLLGLALTLEDSR</sequence>
<feature type="compositionally biased region" description="Low complexity" evidence="1">
    <location>
        <begin position="284"/>
        <end position="300"/>
    </location>
</feature>
<dbReference type="Gene3D" id="3.90.1300.10">
    <property type="entry name" value="Amidase signature (AS) domain"/>
    <property type="match status" value="2"/>
</dbReference>
<keyword evidence="4" id="KW-1185">Reference proteome</keyword>
<dbReference type="InterPro" id="IPR023631">
    <property type="entry name" value="Amidase_dom"/>
</dbReference>
<dbReference type="Proteomes" id="UP000007575">
    <property type="component" value="Chromosome"/>
</dbReference>
<organism evidence="3 4">
    <name type="scientific">Deinococcus gobiensis (strain DSM 21396 / JCM 16679 / CGMCC 1.7299 / I-0)</name>
    <dbReference type="NCBI Taxonomy" id="745776"/>
    <lineage>
        <taxon>Bacteria</taxon>
        <taxon>Thermotogati</taxon>
        <taxon>Deinococcota</taxon>
        <taxon>Deinococci</taxon>
        <taxon>Deinococcales</taxon>
        <taxon>Deinococcaceae</taxon>
        <taxon>Deinococcus</taxon>
    </lineage>
</organism>
<dbReference type="eggNOG" id="COG0154">
    <property type="taxonomic scope" value="Bacteria"/>
</dbReference>
<dbReference type="PATRIC" id="fig|745776.4.peg.1654"/>
<reference evidence="3 4" key="1">
    <citation type="journal article" date="2012" name="PLoS ONE">
        <title>Genome sequence and transcriptome analysis of the radioresistant bacterium Deinococcus gobiensis: insights into the extreme environmental adaptations.</title>
        <authorList>
            <person name="Yuan M."/>
            <person name="Chen M."/>
            <person name="Zhang W."/>
            <person name="Lu W."/>
            <person name="Wang J."/>
            <person name="Yang M."/>
            <person name="Zhao P."/>
            <person name="Tang R."/>
            <person name="Li X."/>
            <person name="Hao Y."/>
            <person name="Zhou Z."/>
            <person name="Zhan Y."/>
            <person name="Yu H."/>
            <person name="Teng C."/>
            <person name="Yan Y."/>
            <person name="Ping S."/>
            <person name="Wang Y."/>
            <person name="Lin M."/>
        </authorList>
    </citation>
    <scope>NUCLEOTIDE SEQUENCE [LARGE SCALE GENOMIC DNA]</scope>
    <source>
        <strain evidence="3 4">I-0</strain>
    </source>
</reference>
<dbReference type="InterPro" id="IPR000120">
    <property type="entry name" value="Amidase"/>
</dbReference>
<dbReference type="STRING" id="745776.DGo_CA1608"/>
<dbReference type="SUPFAM" id="SSF75304">
    <property type="entry name" value="Amidase signature (AS) enzymes"/>
    <property type="match status" value="2"/>
</dbReference>
<feature type="compositionally biased region" description="Basic residues" evidence="1">
    <location>
        <begin position="110"/>
        <end position="119"/>
    </location>
</feature>
<feature type="domain" description="Amidase" evidence="2">
    <location>
        <begin position="8"/>
        <end position="74"/>
    </location>
</feature>
<feature type="compositionally biased region" description="Basic and acidic residues" evidence="1">
    <location>
        <begin position="161"/>
        <end position="178"/>
    </location>
</feature>
<dbReference type="PANTHER" id="PTHR11895">
    <property type="entry name" value="TRANSAMIDASE"/>
    <property type="match status" value="1"/>
</dbReference>
<feature type="region of interest" description="Disordered" evidence="1">
    <location>
        <begin position="73"/>
        <end position="223"/>
    </location>
</feature>
<evidence type="ECO:0000256" key="1">
    <source>
        <dbReference type="SAM" id="MobiDB-lite"/>
    </source>
</evidence>
<gene>
    <name evidence="3" type="ordered locus">DGo_CA1608</name>
</gene>